<evidence type="ECO:0000259" key="1">
    <source>
        <dbReference type="Pfam" id="PF13399"/>
    </source>
</evidence>
<protein>
    <recommendedName>
        <fullName evidence="1">LytR/CpsA/Psr regulator C-terminal domain-containing protein</fullName>
    </recommendedName>
</protein>
<dbReference type="InterPro" id="IPR027381">
    <property type="entry name" value="LytR/CpsA/Psr_C"/>
</dbReference>
<evidence type="ECO:0000313" key="2">
    <source>
        <dbReference type="EMBL" id="GAJ23513.1"/>
    </source>
</evidence>
<reference evidence="2" key="1">
    <citation type="journal article" date="2014" name="Front. Microbiol.">
        <title>High frequency of phylogenetically diverse reductive dehalogenase-homologous genes in deep subseafloor sedimentary metagenomes.</title>
        <authorList>
            <person name="Kawai M."/>
            <person name="Futagami T."/>
            <person name="Toyoda A."/>
            <person name="Takaki Y."/>
            <person name="Nishi S."/>
            <person name="Hori S."/>
            <person name="Arai W."/>
            <person name="Tsubouchi T."/>
            <person name="Morono Y."/>
            <person name="Uchiyama I."/>
            <person name="Ito T."/>
            <person name="Fujiyama A."/>
            <person name="Inagaki F."/>
            <person name="Takami H."/>
        </authorList>
    </citation>
    <scope>NUCLEOTIDE SEQUENCE</scope>
    <source>
        <strain evidence="2">Expedition CK06-06</strain>
    </source>
</reference>
<dbReference type="Pfam" id="PF13399">
    <property type="entry name" value="LytR_C"/>
    <property type="match status" value="1"/>
</dbReference>
<dbReference type="EMBL" id="BARW01035888">
    <property type="protein sequence ID" value="GAJ23513.1"/>
    <property type="molecule type" value="Genomic_DNA"/>
</dbReference>
<comment type="caution">
    <text evidence="2">The sequence shown here is derived from an EMBL/GenBank/DDBJ whole genome shotgun (WGS) entry which is preliminary data.</text>
</comment>
<accession>X1V196</accession>
<feature type="domain" description="LytR/CpsA/Psr regulator C-terminal" evidence="1">
    <location>
        <begin position="3"/>
        <end position="53"/>
    </location>
</feature>
<proteinExistence type="predicted"/>
<sequence length="60" mass="6878">NSDYQKTVVLDRKGRIAAAERIAELIRCQRVYSRLEKDGDLSIDVTIILGTDFDGRYCKE</sequence>
<name>X1V196_9ZZZZ</name>
<organism evidence="2">
    <name type="scientific">marine sediment metagenome</name>
    <dbReference type="NCBI Taxonomy" id="412755"/>
    <lineage>
        <taxon>unclassified sequences</taxon>
        <taxon>metagenomes</taxon>
        <taxon>ecological metagenomes</taxon>
    </lineage>
</organism>
<gene>
    <name evidence="2" type="ORF">S12H4_55869</name>
</gene>
<dbReference type="AlphaFoldDB" id="X1V196"/>
<feature type="non-terminal residue" evidence="2">
    <location>
        <position position="1"/>
    </location>
</feature>